<gene>
    <name evidence="6" type="ORF">S06H3_10862</name>
</gene>
<evidence type="ECO:0000259" key="5">
    <source>
        <dbReference type="Pfam" id="PF13377"/>
    </source>
</evidence>
<dbReference type="InterPro" id="IPR028082">
    <property type="entry name" value="Peripla_BP_I"/>
</dbReference>
<proteinExistence type="predicted"/>
<evidence type="ECO:0000256" key="1">
    <source>
        <dbReference type="ARBA" id="ARBA00022491"/>
    </source>
</evidence>
<dbReference type="GO" id="GO:0003700">
    <property type="term" value="F:DNA-binding transcription factor activity"/>
    <property type="evidence" value="ECO:0007669"/>
    <property type="project" value="TreeGrafter"/>
</dbReference>
<dbReference type="SUPFAM" id="SSF53822">
    <property type="entry name" value="Periplasmic binding protein-like I"/>
    <property type="match status" value="1"/>
</dbReference>
<dbReference type="AlphaFoldDB" id="X1M0B4"/>
<comment type="caution">
    <text evidence="6">The sequence shown here is derived from an EMBL/GenBank/DDBJ whole genome shotgun (WGS) entry which is preliminary data.</text>
</comment>
<dbReference type="EMBL" id="BARV01005130">
    <property type="protein sequence ID" value="GAI11481.1"/>
    <property type="molecule type" value="Genomic_DNA"/>
</dbReference>
<evidence type="ECO:0000256" key="2">
    <source>
        <dbReference type="ARBA" id="ARBA00023015"/>
    </source>
</evidence>
<evidence type="ECO:0000313" key="6">
    <source>
        <dbReference type="EMBL" id="GAI11481.1"/>
    </source>
</evidence>
<name>X1M0B4_9ZZZZ</name>
<protein>
    <recommendedName>
        <fullName evidence="5">Transcriptional regulator LacI/GalR-like sensor domain-containing protein</fullName>
    </recommendedName>
</protein>
<keyword evidence="1" id="KW-0678">Repressor</keyword>
<organism evidence="6">
    <name type="scientific">marine sediment metagenome</name>
    <dbReference type="NCBI Taxonomy" id="412755"/>
    <lineage>
        <taxon>unclassified sequences</taxon>
        <taxon>metagenomes</taxon>
        <taxon>ecological metagenomes</taxon>
    </lineage>
</organism>
<dbReference type="PANTHER" id="PTHR30146:SF148">
    <property type="entry name" value="HTH-TYPE TRANSCRIPTIONAL REPRESSOR PURR-RELATED"/>
    <property type="match status" value="1"/>
</dbReference>
<reference evidence="6" key="1">
    <citation type="journal article" date="2014" name="Front. Microbiol.">
        <title>High frequency of phylogenetically diverse reductive dehalogenase-homologous genes in deep subseafloor sedimentary metagenomes.</title>
        <authorList>
            <person name="Kawai M."/>
            <person name="Futagami T."/>
            <person name="Toyoda A."/>
            <person name="Takaki Y."/>
            <person name="Nishi S."/>
            <person name="Hori S."/>
            <person name="Arai W."/>
            <person name="Tsubouchi T."/>
            <person name="Morono Y."/>
            <person name="Uchiyama I."/>
            <person name="Ito T."/>
            <person name="Fujiyama A."/>
            <person name="Inagaki F."/>
            <person name="Takami H."/>
        </authorList>
    </citation>
    <scope>NUCLEOTIDE SEQUENCE</scope>
    <source>
        <strain evidence="6">Expedition CK06-06</strain>
    </source>
</reference>
<dbReference type="GO" id="GO:0000976">
    <property type="term" value="F:transcription cis-regulatory region binding"/>
    <property type="evidence" value="ECO:0007669"/>
    <property type="project" value="TreeGrafter"/>
</dbReference>
<evidence type="ECO:0000256" key="3">
    <source>
        <dbReference type="ARBA" id="ARBA00023125"/>
    </source>
</evidence>
<dbReference type="PANTHER" id="PTHR30146">
    <property type="entry name" value="LACI-RELATED TRANSCRIPTIONAL REPRESSOR"/>
    <property type="match status" value="1"/>
</dbReference>
<dbReference type="Pfam" id="PF13377">
    <property type="entry name" value="Peripla_BP_3"/>
    <property type="match status" value="1"/>
</dbReference>
<accession>X1M0B4</accession>
<keyword evidence="4" id="KW-0804">Transcription</keyword>
<evidence type="ECO:0000256" key="4">
    <source>
        <dbReference type="ARBA" id="ARBA00023163"/>
    </source>
</evidence>
<keyword evidence="2" id="KW-0805">Transcription regulation</keyword>
<dbReference type="InterPro" id="IPR046335">
    <property type="entry name" value="LacI/GalR-like_sensor"/>
</dbReference>
<sequence>MGVRIKELGLKIPEDIGIVGFDDSEWAMILDSPITAISQPAYSLGSTSAEVLIKRINGEQIGLNNKPIVITLNTELIIRSSTKNVKK</sequence>
<dbReference type="Gene3D" id="3.40.50.2300">
    <property type="match status" value="2"/>
</dbReference>
<feature type="domain" description="Transcriptional regulator LacI/GalR-like sensor" evidence="5">
    <location>
        <begin position="5"/>
        <end position="82"/>
    </location>
</feature>
<keyword evidence="3" id="KW-0238">DNA-binding</keyword>